<feature type="domain" description="Flagellar basal-body/hook protein C-terminal" evidence="2">
    <location>
        <begin position="234"/>
        <end position="273"/>
    </location>
</feature>
<protein>
    <recommendedName>
        <fullName evidence="2">Flagellar basal-body/hook protein C-terminal domain-containing protein</fullName>
    </recommendedName>
</protein>
<comment type="similarity">
    <text evidence="1">Belongs to the flagella basal body rod proteins family.</text>
</comment>
<dbReference type="PANTHER" id="PTHR30033">
    <property type="entry name" value="FLAGELLAR HOOK-ASSOCIATED PROTEIN 1"/>
    <property type="match status" value="1"/>
</dbReference>
<reference evidence="3" key="1">
    <citation type="submission" date="2021-07" db="EMBL/GenBank/DDBJ databases">
        <title>Complete genome sequence of Crassaminicella sp. 143-21, isolated from a deep-sea hydrothermal vent.</title>
        <authorList>
            <person name="Li X."/>
        </authorList>
    </citation>
    <scope>NUCLEOTIDE SEQUENCE</scope>
    <source>
        <strain evidence="3">143-21</strain>
    </source>
</reference>
<evidence type="ECO:0000313" key="4">
    <source>
        <dbReference type="Proteomes" id="UP000886818"/>
    </source>
</evidence>
<dbReference type="InterPro" id="IPR002371">
    <property type="entry name" value="FlgK"/>
</dbReference>
<dbReference type="Pfam" id="PF06429">
    <property type="entry name" value="Flg_bbr_C"/>
    <property type="match status" value="1"/>
</dbReference>
<accession>A0ABX8RG89</accession>
<evidence type="ECO:0000313" key="3">
    <source>
        <dbReference type="EMBL" id="QXM07419.1"/>
    </source>
</evidence>
<evidence type="ECO:0000256" key="1">
    <source>
        <dbReference type="ARBA" id="ARBA00009677"/>
    </source>
</evidence>
<sequence>MDKLNKFTTTFILRFNMQHGSGYGLAGAGTGIPFFNSAYLMKIPDTTPATPVPAGYKYLKDTNGNTIKDADGNFYITKDIDYGGMQYVSNVDINALGGNSDADIIQKFEEKNQGYTLFKVEGASGSVWLKMKIVKAGDVDISNEIYNNLNNIAAGKKAYDSDSDGVLDSALTGDGSNALALNELRHDGNMFAWGTPDDYFKSLISNLGVDGQEAVRMVDNQAVLIKDIDNKRQSISGVSLDEEMTNMIKFQQSYNACARMITVVDEMLDKIINGMGVVGR</sequence>
<name>A0ABX8RG89_9CLOT</name>
<keyword evidence="4" id="KW-1185">Reference proteome</keyword>
<dbReference type="InterPro" id="IPR010930">
    <property type="entry name" value="Flg_bb/hook_C_dom"/>
</dbReference>
<evidence type="ECO:0000259" key="2">
    <source>
        <dbReference type="Pfam" id="PF06429"/>
    </source>
</evidence>
<proteinExistence type="inferred from homology"/>
<dbReference type="PANTHER" id="PTHR30033:SF1">
    <property type="entry name" value="FLAGELLAR HOOK-ASSOCIATED PROTEIN 1"/>
    <property type="match status" value="1"/>
</dbReference>
<dbReference type="EMBL" id="CP078093">
    <property type="protein sequence ID" value="QXM07419.1"/>
    <property type="molecule type" value="Genomic_DNA"/>
</dbReference>
<organism evidence="3 4">
    <name type="scientific">Crassaminicella indica</name>
    <dbReference type="NCBI Taxonomy" id="2855394"/>
    <lineage>
        <taxon>Bacteria</taxon>
        <taxon>Bacillati</taxon>
        <taxon>Bacillota</taxon>
        <taxon>Clostridia</taxon>
        <taxon>Eubacteriales</taxon>
        <taxon>Clostridiaceae</taxon>
        <taxon>Crassaminicella</taxon>
    </lineage>
</organism>
<gene>
    <name evidence="3" type="ORF">KVH43_07095</name>
</gene>
<dbReference type="Proteomes" id="UP000886818">
    <property type="component" value="Chromosome"/>
</dbReference>